<dbReference type="InterPro" id="IPR036182">
    <property type="entry name" value="PCuAC_sf"/>
</dbReference>
<dbReference type="Pfam" id="PF04314">
    <property type="entry name" value="PCuAC"/>
    <property type="match status" value="1"/>
</dbReference>
<dbReference type="OrthoDB" id="9796962at2"/>
<dbReference type="RefSeq" id="WP_141915005.1">
    <property type="nucleotide sequence ID" value="NZ_BAAAYS010000013.1"/>
</dbReference>
<proteinExistence type="predicted"/>
<evidence type="ECO:0000313" key="3">
    <source>
        <dbReference type="EMBL" id="TQM65311.1"/>
    </source>
</evidence>
<dbReference type="PANTHER" id="PTHR36302">
    <property type="entry name" value="BLR7088 PROTEIN"/>
    <property type="match status" value="1"/>
</dbReference>
<accession>A0A543I438</accession>
<dbReference type="InterPro" id="IPR007410">
    <property type="entry name" value="LpqE-like"/>
</dbReference>
<evidence type="ECO:0000256" key="1">
    <source>
        <dbReference type="SAM" id="MobiDB-lite"/>
    </source>
</evidence>
<dbReference type="Proteomes" id="UP000318331">
    <property type="component" value="Unassembled WGS sequence"/>
</dbReference>
<dbReference type="EMBL" id="VFPN01000001">
    <property type="protein sequence ID" value="TQM65311.1"/>
    <property type="molecule type" value="Genomic_DNA"/>
</dbReference>
<evidence type="ECO:0000313" key="4">
    <source>
        <dbReference type="Proteomes" id="UP000318331"/>
    </source>
</evidence>
<dbReference type="PANTHER" id="PTHR36302:SF1">
    <property type="entry name" value="COPPER CHAPERONE PCU(A)C"/>
    <property type="match status" value="1"/>
</dbReference>
<keyword evidence="2" id="KW-0732">Signal</keyword>
<dbReference type="SUPFAM" id="SSF110087">
    <property type="entry name" value="DR1885-like metal-binding protein"/>
    <property type="match status" value="1"/>
</dbReference>
<dbReference type="Gene3D" id="2.60.40.1890">
    <property type="entry name" value="PCu(A)C copper chaperone"/>
    <property type="match status" value="1"/>
</dbReference>
<evidence type="ECO:0000256" key="2">
    <source>
        <dbReference type="SAM" id="SignalP"/>
    </source>
</evidence>
<sequence>MYTRSLTLTALVAAGLLALSGCSSTPTPVETTAVAADALTVSDAWIKASDTGMTGAFGELNNSSATDITVVAASSDAAATVELHEVITGDDGNSLMQQKEGGFVVPAEGTHALEPGADHLMFMELTDKLEPGQTVSITLELSDGSTVKIEAPVKQYAGANESYAPGHGEPTDGSDSSMDNESTEH</sequence>
<keyword evidence="4" id="KW-1185">Reference proteome</keyword>
<gene>
    <name evidence="3" type="ORF">FB466_0105</name>
</gene>
<reference evidence="3 4" key="1">
    <citation type="submission" date="2019-06" db="EMBL/GenBank/DDBJ databases">
        <title>Sequencing the genomes of 1000 actinobacteria strains.</title>
        <authorList>
            <person name="Klenk H.-P."/>
        </authorList>
    </citation>
    <scope>NUCLEOTIDE SEQUENCE [LARGE SCALE GENOMIC DNA]</scope>
    <source>
        <strain evidence="3 4">DSM 18031</strain>
    </source>
</reference>
<feature type="chain" id="PRO_5039476181" description="Copper(I)-binding protein" evidence="2">
    <location>
        <begin position="26"/>
        <end position="185"/>
    </location>
</feature>
<dbReference type="PROSITE" id="PS51257">
    <property type="entry name" value="PROKAR_LIPOPROTEIN"/>
    <property type="match status" value="1"/>
</dbReference>
<dbReference type="AlphaFoldDB" id="A0A543I438"/>
<protein>
    <recommendedName>
        <fullName evidence="5">Copper(I)-binding protein</fullName>
    </recommendedName>
</protein>
<evidence type="ECO:0008006" key="5">
    <source>
        <dbReference type="Google" id="ProtNLM"/>
    </source>
</evidence>
<comment type="caution">
    <text evidence="3">The sequence shown here is derived from an EMBL/GenBank/DDBJ whole genome shotgun (WGS) entry which is preliminary data.</text>
</comment>
<name>A0A543I438_9MICO</name>
<organism evidence="3 4">
    <name type="scientific">Klugiella xanthotipulae</name>
    <dbReference type="NCBI Taxonomy" id="244735"/>
    <lineage>
        <taxon>Bacteria</taxon>
        <taxon>Bacillati</taxon>
        <taxon>Actinomycetota</taxon>
        <taxon>Actinomycetes</taxon>
        <taxon>Micrococcales</taxon>
        <taxon>Microbacteriaceae</taxon>
        <taxon>Klugiella</taxon>
    </lineage>
</organism>
<feature type="region of interest" description="Disordered" evidence="1">
    <location>
        <begin position="158"/>
        <end position="185"/>
    </location>
</feature>
<dbReference type="InterPro" id="IPR058248">
    <property type="entry name" value="Lxx211020-like"/>
</dbReference>
<feature type="signal peptide" evidence="2">
    <location>
        <begin position="1"/>
        <end position="25"/>
    </location>
</feature>
<feature type="compositionally biased region" description="Polar residues" evidence="1">
    <location>
        <begin position="173"/>
        <end position="185"/>
    </location>
</feature>